<feature type="compositionally biased region" description="Basic and acidic residues" evidence="1">
    <location>
        <begin position="27"/>
        <end position="45"/>
    </location>
</feature>
<organism evidence="2">
    <name type="scientific">Amphimedon queenslandica</name>
    <name type="common">Sponge</name>
    <dbReference type="NCBI Taxonomy" id="400682"/>
    <lineage>
        <taxon>Eukaryota</taxon>
        <taxon>Metazoa</taxon>
        <taxon>Porifera</taxon>
        <taxon>Demospongiae</taxon>
        <taxon>Heteroscleromorpha</taxon>
        <taxon>Haplosclerida</taxon>
        <taxon>Niphatidae</taxon>
        <taxon>Amphimedon</taxon>
    </lineage>
</organism>
<proteinExistence type="predicted"/>
<dbReference type="InParanoid" id="A0A1X7VD68"/>
<reference evidence="2" key="1">
    <citation type="submission" date="2017-05" db="UniProtKB">
        <authorList>
            <consortium name="EnsemblMetazoa"/>
        </authorList>
    </citation>
    <scope>IDENTIFICATION</scope>
</reference>
<feature type="region of interest" description="Disordered" evidence="1">
    <location>
        <begin position="1"/>
        <end position="45"/>
    </location>
</feature>
<dbReference type="AlphaFoldDB" id="A0A1X7VD68"/>
<dbReference type="EnsemblMetazoa" id="Aqu2.1.38240_001">
    <property type="protein sequence ID" value="Aqu2.1.38240_001"/>
    <property type="gene ID" value="Aqu2.1.38240"/>
</dbReference>
<protein>
    <submittedName>
        <fullName evidence="2">Uncharacterized protein</fullName>
    </submittedName>
</protein>
<evidence type="ECO:0000256" key="1">
    <source>
        <dbReference type="SAM" id="MobiDB-lite"/>
    </source>
</evidence>
<name>A0A1X7VD68_AMPQE</name>
<sequence length="116" mass="13503">MAASCSVDASTSNEPQESDSDGSSQQDKYEHIQHKKSTDKDITKKRREFVNDKLKNYRQNKLKRKLPLDAQILYCAQKELTVKKQLIEQINTMDKRYSDNMEKMTQNMEQLSNSIA</sequence>
<evidence type="ECO:0000313" key="2">
    <source>
        <dbReference type="EnsemblMetazoa" id="Aqu2.1.38240_001"/>
    </source>
</evidence>
<accession>A0A1X7VD68</accession>